<organism evidence="3 4">
    <name type="scientific">Sphagnurus paluster</name>
    <dbReference type="NCBI Taxonomy" id="117069"/>
    <lineage>
        <taxon>Eukaryota</taxon>
        <taxon>Fungi</taxon>
        <taxon>Dikarya</taxon>
        <taxon>Basidiomycota</taxon>
        <taxon>Agaricomycotina</taxon>
        <taxon>Agaricomycetes</taxon>
        <taxon>Agaricomycetidae</taxon>
        <taxon>Agaricales</taxon>
        <taxon>Tricholomatineae</taxon>
        <taxon>Lyophyllaceae</taxon>
        <taxon>Sphagnurus</taxon>
    </lineage>
</organism>
<sequence>MDILYSTPPEIPAPTERSPRKPASSDGDKVEALLAAIKKEGWNLPKFLAALFNWESLPVKKRPGCEDGIESSTSLRRNTLRAFFNGTSRPHAGAIIDKMYQYSIHIPFRNDDPTIPRGLTFQRGQHFTDIEHAQPALAAWAVSLVSSLVHDEGGVMIEPETGLHMRAKSKSDNRRVTWAAVNSFSFHSLQKKAETHAPILWQVLSSYARSSEAEDIRNAGVIAVRRRRPQNLVATSAVMALTASRSQYASLYPLCRGIWLFAVKSHQSIFRVESRLGHSVAYSTVYDALKTMSDEQLIMLKELFDPESGRYAQFVSDNVQAYALIRDPRIGRDNRMIKGLAGTVVEMENVVPGAFDLKELIRRQALQERKKLSTELDNGLVARVTIIPTRPVFHVRRLFVRYRLYLRSTCNWAIGATIMFTTERLRFRAYEPSDQANLLALYNDPLVAVSITHGFLVPTSAECVDNIMKMVKDSLMFCILEEINSGAFVGFTLFLPVRDHKDRNATWGIALAHEHWHKGYGGEAANFMVDYAFRHLASHRVTLTVVEGNERAVALYKRIGFVEEGRTRKLVWVDGGWQDLIQMGILDEEWSQRQK</sequence>
<dbReference type="GO" id="GO:0016747">
    <property type="term" value="F:acyltransferase activity, transferring groups other than amino-acyl groups"/>
    <property type="evidence" value="ECO:0007669"/>
    <property type="project" value="InterPro"/>
</dbReference>
<gene>
    <name evidence="3" type="ORF">H0H81_005504</name>
</gene>
<evidence type="ECO:0000313" key="3">
    <source>
        <dbReference type="EMBL" id="KAG5654261.1"/>
    </source>
</evidence>
<protein>
    <recommendedName>
        <fullName evidence="2">N-acetyltransferase domain-containing protein</fullName>
    </recommendedName>
</protein>
<evidence type="ECO:0000256" key="1">
    <source>
        <dbReference type="SAM" id="MobiDB-lite"/>
    </source>
</evidence>
<dbReference type="SUPFAM" id="SSF55729">
    <property type="entry name" value="Acyl-CoA N-acyltransferases (Nat)"/>
    <property type="match status" value="1"/>
</dbReference>
<keyword evidence="4" id="KW-1185">Reference proteome</keyword>
<feature type="domain" description="N-acetyltransferase" evidence="2">
    <location>
        <begin position="425"/>
        <end position="588"/>
    </location>
</feature>
<accession>A0A9P7GQD0</accession>
<evidence type="ECO:0000259" key="2">
    <source>
        <dbReference type="PROSITE" id="PS51186"/>
    </source>
</evidence>
<comment type="caution">
    <text evidence="3">The sequence shown here is derived from an EMBL/GenBank/DDBJ whole genome shotgun (WGS) entry which is preliminary data.</text>
</comment>
<evidence type="ECO:0000313" key="4">
    <source>
        <dbReference type="Proteomes" id="UP000717328"/>
    </source>
</evidence>
<dbReference type="OrthoDB" id="3051928at2759"/>
<dbReference type="Pfam" id="PF13302">
    <property type="entry name" value="Acetyltransf_3"/>
    <property type="match status" value="1"/>
</dbReference>
<reference evidence="3" key="2">
    <citation type="submission" date="2021-10" db="EMBL/GenBank/DDBJ databases">
        <title>Phylogenomics reveals ancestral predisposition of the termite-cultivated fungus Termitomyces towards a domesticated lifestyle.</title>
        <authorList>
            <person name="Auxier B."/>
            <person name="Grum-Grzhimaylo A."/>
            <person name="Cardenas M.E."/>
            <person name="Lodge J.D."/>
            <person name="Laessoe T."/>
            <person name="Pedersen O."/>
            <person name="Smith M.E."/>
            <person name="Kuyper T.W."/>
            <person name="Franco-Molano E.A."/>
            <person name="Baroni T.J."/>
            <person name="Aanen D.K."/>
        </authorList>
    </citation>
    <scope>NUCLEOTIDE SEQUENCE</scope>
    <source>
        <strain evidence="3">D49</strain>
    </source>
</reference>
<dbReference type="PROSITE" id="PS51186">
    <property type="entry name" value="GNAT"/>
    <property type="match status" value="1"/>
</dbReference>
<dbReference type="InterPro" id="IPR016181">
    <property type="entry name" value="Acyl_CoA_acyltransferase"/>
</dbReference>
<dbReference type="AlphaFoldDB" id="A0A9P7GQD0"/>
<dbReference type="InterPro" id="IPR000182">
    <property type="entry name" value="GNAT_dom"/>
</dbReference>
<feature type="region of interest" description="Disordered" evidence="1">
    <location>
        <begin position="1"/>
        <end position="27"/>
    </location>
</feature>
<dbReference type="Proteomes" id="UP000717328">
    <property type="component" value="Unassembled WGS sequence"/>
</dbReference>
<dbReference type="PANTHER" id="PTHR43415:SF3">
    <property type="entry name" value="GNAT-FAMILY ACETYLTRANSFERASE"/>
    <property type="match status" value="1"/>
</dbReference>
<dbReference type="EMBL" id="JABCKI010000014">
    <property type="protein sequence ID" value="KAG5654261.1"/>
    <property type="molecule type" value="Genomic_DNA"/>
</dbReference>
<name>A0A9P7GQD0_9AGAR</name>
<reference evidence="3" key="1">
    <citation type="submission" date="2021-02" db="EMBL/GenBank/DDBJ databases">
        <authorList>
            <person name="Nieuwenhuis M."/>
            <person name="Van De Peppel L.J.J."/>
        </authorList>
    </citation>
    <scope>NUCLEOTIDE SEQUENCE</scope>
    <source>
        <strain evidence="3">D49</strain>
    </source>
</reference>
<dbReference type="PANTHER" id="PTHR43415">
    <property type="entry name" value="SPERMIDINE N(1)-ACETYLTRANSFERASE"/>
    <property type="match status" value="1"/>
</dbReference>
<dbReference type="Gene3D" id="3.40.630.30">
    <property type="match status" value="1"/>
</dbReference>
<proteinExistence type="predicted"/>